<keyword evidence="10 13" id="KW-0472">Membrane</keyword>
<comment type="function">
    <text evidence="12 13">GPI inositol-deacylase that catalyzes the remove of the acyl chain linked to the 2-OH position of inositol ring from the GPI-anchored protein (GPI-AP) in the endoplasmic reticulum. Initiates the post-attachment remodeling phase of GPI-AP biogenesis and participates in endoplasmic reticulum (ER)-to-Golgi transport of GPI-anchored protein.</text>
</comment>
<dbReference type="FunFam" id="3.40.50.1820:FF:000026">
    <property type="entry name" value="GPI inositol-deacylase"/>
    <property type="match status" value="1"/>
</dbReference>
<dbReference type="EC" id="3.1.-.-" evidence="13"/>
<dbReference type="Pfam" id="PF25140">
    <property type="entry name" value="PGAP1_TMD"/>
    <property type="match status" value="1"/>
</dbReference>
<evidence type="ECO:0000256" key="10">
    <source>
        <dbReference type="ARBA" id="ARBA00023136"/>
    </source>
</evidence>
<dbReference type="GO" id="GO:0015031">
    <property type="term" value="P:protein transport"/>
    <property type="evidence" value="ECO:0007669"/>
    <property type="project" value="UniProtKB-KW"/>
</dbReference>
<feature type="transmembrane region" description="Helical" evidence="13">
    <location>
        <begin position="694"/>
        <end position="722"/>
    </location>
</feature>
<evidence type="ECO:0000313" key="17">
    <source>
        <dbReference type="Ensembl" id="ENSELUP00000031660.3"/>
    </source>
</evidence>
<dbReference type="GO" id="GO:0006888">
    <property type="term" value="P:endoplasmic reticulum to Golgi vesicle-mediated transport"/>
    <property type="evidence" value="ECO:0007669"/>
    <property type="project" value="TreeGrafter"/>
</dbReference>
<keyword evidence="6 13" id="KW-0378">Hydrolase</keyword>
<evidence type="ECO:0000256" key="13">
    <source>
        <dbReference type="RuleBase" id="RU365011"/>
    </source>
</evidence>
<evidence type="ECO:0000256" key="12">
    <source>
        <dbReference type="ARBA" id="ARBA00093318"/>
    </source>
</evidence>
<dbReference type="Proteomes" id="UP000265140">
    <property type="component" value="Chromosome 16"/>
</dbReference>
<feature type="transmembrane region" description="Helical" evidence="13">
    <location>
        <begin position="841"/>
        <end position="859"/>
    </location>
</feature>
<dbReference type="OMA" id="CPSEDSN"/>
<evidence type="ECO:0000256" key="6">
    <source>
        <dbReference type="ARBA" id="ARBA00022801"/>
    </source>
</evidence>
<dbReference type="InterPro" id="IPR012908">
    <property type="entry name" value="PGAP1-ab_dom-like"/>
</dbReference>
<dbReference type="GO" id="GO:0005789">
    <property type="term" value="C:endoplasmic reticulum membrane"/>
    <property type="evidence" value="ECO:0007669"/>
    <property type="project" value="UniProtKB-SubCell"/>
</dbReference>
<reference evidence="18" key="1">
    <citation type="journal article" date="2014" name="PLoS ONE">
        <title>The genome and linkage map of the northern pike (Esox lucius): conserved synteny revealed between the salmonid sister group and the Neoteleostei.</title>
        <authorList>
            <person name="Rondeau E.B."/>
            <person name="Minkley D.R."/>
            <person name="Leong J.S."/>
            <person name="Messmer A.M."/>
            <person name="Jantzen J.R."/>
            <person name="von Schalburg K.R."/>
            <person name="Lemon C."/>
            <person name="Bird N.H."/>
            <person name="Koop B.F."/>
        </authorList>
    </citation>
    <scope>NUCLEOTIDE SEQUENCE</scope>
</reference>
<evidence type="ECO:0000256" key="2">
    <source>
        <dbReference type="ARBA" id="ARBA00006931"/>
    </source>
</evidence>
<evidence type="ECO:0000256" key="1">
    <source>
        <dbReference type="ARBA" id="ARBA00004477"/>
    </source>
</evidence>
<accession>A0A3P8ZRZ5</accession>
<name>A0A3P8ZRZ5_ESOLU</name>
<keyword evidence="18" id="KW-1185">Reference proteome</keyword>
<evidence type="ECO:0000259" key="16">
    <source>
        <dbReference type="Pfam" id="PF25140"/>
    </source>
</evidence>
<keyword evidence="4 13" id="KW-0813">Transport</keyword>
<feature type="domain" description="GPI inositol-deacylase PGAP1-like alpha/beta" evidence="15">
    <location>
        <begin position="78"/>
        <end position="297"/>
    </location>
</feature>
<reference evidence="17" key="3">
    <citation type="submission" date="2025-08" db="UniProtKB">
        <authorList>
            <consortium name="Ensembl"/>
        </authorList>
    </citation>
    <scope>IDENTIFICATION</scope>
</reference>
<feature type="domain" description="GPI inositol-deacylase transmembrane" evidence="16">
    <location>
        <begin position="595"/>
        <end position="940"/>
    </location>
</feature>
<keyword evidence="8 13" id="KW-0653">Protein transport</keyword>
<dbReference type="PANTHER" id="PTHR15495:SF7">
    <property type="entry name" value="GPI INOSITOL-DEACYLASE"/>
    <property type="match status" value="1"/>
</dbReference>
<dbReference type="GeneID" id="105016090"/>
<dbReference type="GO" id="GO:0050185">
    <property type="term" value="F:phosphatidylinositol deacylase activity"/>
    <property type="evidence" value="ECO:0007669"/>
    <property type="project" value="TreeGrafter"/>
</dbReference>
<dbReference type="STRING" id="8010.ENSELUP00000031660"/>
<dbReference type="Ensembl" id="ENSELUT00000005205.3">
    <property type="protein sequence ID" value="ENSELUP00000031660.3"/>
    <property type="gene ID" value="ENSELUG00000009323.3"/>
</dbReference>
<evidence type="ECO:0000256" key="7">
    <source>
        <dbReference type="ARBA" id="ARBA00022824"/>
    </source>
</evidence>
<evidence type="ECO:0000256" key="11">
    <source>
        <dbReference type="ARBA" id="ARBA00023180"/>
    </source>
</evidence>
<dbReference type="RefSeq" id="XP_010877973.3">
    <property type="nucleotide sequence ID" value="XM_010879671.5"/>
</dbReference>
<evidence type="ECO:0000313" key="18">
    <source>
        <dbReference type="Proteomes" id="UP000265140"/>
    </source>
</evidence>
<evidence type="ECO:0000256" key="4">
    <source>
        <dbReference type="ARBA" id="ARBA00022448"/>
    </source>
</evidence>
<dbReference type="Pfam" id="PF07819">
    <property type="entry name" value="PGAP1"/>
    <property type="match status" value="1"/>
</dbReference>
<gene>
    <name evidence="17" type="primary">PGAP1</name>
</gene>
<proteinExistence type="inferred from homology"/>
<comment type="similarity">
    <text evidence="2 13">Belongs to the GPI inositol-deacylase family.</text>
</comment>
<feature type="transmembrane region" description="Helical" evidence="13">
    <location>
        <begin position="742"/>
        <end position="767"/>
    </location>
</feature>
<keyword evidence="5 13" id="KW-0812">Transmembrane</keyword>
<comment type="subcellular location">
    <subcellularLocation>
        <location evidence="1">Endoplasmic reticulum membrane</location>
        <topology evidence="1">Multi-pass membrane protein</topology>
    </subcellularLocation>
</comment>
<evidence type="ECO:0000256" key="8">
    <source>
        <dbReference type="ARBA" id="ARBA00022927"/>
    </source>
</evidence>
<dbReference type="InParanoid" id="A0A3P8ZRZ5"/>
<dbReference type="InterPro" id="IPR056824">
    <property type="entry name" value="PGAP1_TMD"/>
</dbReference>
<keyword evidence="9 13" id="KW-1133">Transmembrane helix</keyword>
<keyword evidence="11" id="KW-0325">Glycoprotein</keyword>
<dbReference type="InterPro" id="IPR039529">
    <property type="entry name" value="PGAP1/BST1"/>
</dbReference>
<dbReference type="Bgee" id="ENSELUG00000009323">
    <property type="expression patterns" value="Expressed in ovary and 14 other cell types or tissues"/>
</dbReference>
<dbReference type="AlphaFoldDB" id="A0A3P8ZRZ5"/>
<evidence type="ECO:0000256" key="14">
    <source>
        <dbReference type="SAM" id="MobiDB-lite"/>
    </source>
</evidence>
<evidence type="ECO:0000259" key="15">
    <source>
        <dbReference type="Pfam" id="PF07819"/>
    </source>
</evidence>
<feature type="region of interest" description="Disordered" evidence="14">
    <location>
        <begin position="796"/>
        <end position="817"/>
    </location>
</feature>
<dbReference type="InterPro" id="IPR029058">
    <property type="entry name" value="AB_hydrolase_fold"/>
</dbReference>
<sequence length="945" mass="104777">MNVANVAFYGCALGLLAMGLKEMLSGFEENRCSMTYMFEYPEYRRVALPRRVARLYPAYGLYLYGEGQYAQETRGLKLTGAPVLFLPGNAGSHKQARSLGSVALRKAEALEGGIHLNVFTIDFNEELVALYGGSLHRQTHFLHESIKAILRLYKDNKTPPHSVVLVGHSMGGVVARALFTLPRFSPSLVSLIITQASPHQAPVLSLDTNLLEFYSAVRQRWVVQADDLRNVTVLSVGGGYRDYQVRSGLTVLPCPRNDPTKLSLVATAVPRTWVSTDHLSIVWCKELVLATVRAFFDLIDPETGQFSDDPDRRTAVLNHHFIRHPVRLLSEALETPITLTGSPEAWSEVNTLRLAYSSPKEGQAKYFLFALSSRRKAYSHFYCRNSNLEMTSWVYGCTQMNGSICVQGVDLSLGTELLPAYKVLILQLSELSTVSHLVVAASNLNGRQFTVECEWQRQESQTISLAAPHVLSFGMTVGDVTLSSTGLLHTVELQHFHQVYQAFRISVISQCKVTKADRLPNVYRIKVPWFSEDSFTMSSVPSITEISGMLHTSRPDNTTGVLLQLHTAPNCQYKVLVRTSFPKVLGQVLRFCGPVLPVYTAVVLLLACGGQFSAIVRTGHPLPMNQAVVRALQPHKVDLPVYLLHLLLRHSWFQDGWSTLHLPSLDALPSTSPDGTSQEKVPPTEDWPRLLSPLLYILGASVAFWGSALLRLTLWLLSLLLAPMHRPSVSRDCGTLRRWTQILLILCLSMLGGASCGALSITVAFLLHLYRVLRLQMTEWSLSHMLNLAPDKLRDKENRTGNGAGDSGALNSRPKECNGSPLLSESVLQDVRDDLQLHTSLSALLTLPVMLCAPSLIHWTRNLRYSAARLDPDPCWPHTVPLLIASVLLINCNTLTLSYSKTLPITSRLLLPLSVAMVAFSPLHLYRVTYFLSAALIPLSVSCLF</sequence>
<keyword evidence="7 13" id="KW-0256">Endoplasmic reticulum</keyword>
<organism evidence="17 18">
    <name type="scientific">Esox lucius</name>
    <name type="common">Northern pike</name>
    <dbReference type="NCBI Taxonomy" id="8010"/>
    <lineage>
        <taxon>Eukaryota</taxon>
        <taxon>Metazoa</taxon>
        <taxon>Chordata</taxon>
        <taxon>Craniata</taxon>
        <taxon>Vertebrata</taxon>
        <taxon>Euteleostomi</taxon>
        <taxon>Actinopterygii</taxon>
        <taxon>Neopterygii</taxon>
        <taxon>Teleostei</taxon>
        <taxon>Protacanthopterygii</taxon>
        <taxon>Esociformes</taxon>
        <taxon>Esocidae</taxon>
        <taxon>Esox</taxon>
    </lineage>
</organism>
<dbReference type="SUPFAM" id="SSF53474">
    <property type="entry name" value="alpha/beta-Hydrolases"/>
    <property type="match status" value="1"/>
</dbReference>
<reference evidence="17" key="4">
    <citation type="submission" date="2025-09" db="UniProtKB">
        <authorList>
            <consortium name="Ensembl"/>
        </authorList>
    </citation>
    <scope>IDENTIFICATION</scope>
</reference>
<evidence type="ECO:0000256" key="3">
    <source>
        <dbReference type="ARBA" id="ARBA00015856"/>
    </source>
</evidence>
<comment type="caution">
    <text evidence="13">Lacks conserved residue(s) required for the propagation of feature annotation.</text>
</comment>
<reference evidence="17" key="2">
    <citation type="submission" date="2020-02" db="EMBL/GenBank/DDBJ databases">
        <title>Esox lucius (northern pike) genome, fEsoLuc1, primary haplotype.</title>
        <authorList>
            <person name="Myers G."/>
            <person name="Karagic N."/>
            <person name="Meyer A."/>
            <person name="Pippel M."/>
            <person name="Reichard M."/>
            <person name="Winkler S."/>
            <person name="Tracey A."/>
            <person name="Sims Y."/>
            <person name="Howe K."/>
            <person name="Rhie A."/>
            <person name="Formenti G."/>
            <person name="Durbin R."/>
            <person name="Fedrigo O."/>
            <person name="Jarvis E.D."/>
        </authorList>
    </citation>
    <scope>NUCLEOTIDE SEQUENCE [LARGE SCALE GENOMIC DNA]</scope>
</reference>
<dbReference type="PANTHER" id="PTHR15495">
    <property type="entry name" value="NEGATIVE REGULATOR OF VESICLE FORMATION-RELATED"/>
    <property type="match status" value="1"/>
</dbReference>
<evidence type="ECO:0000256" key="5">
    <source>
        <dbReference type="ARBA" id="ARBA00022692"/>
    </source>
</evidence>
<evidence type="ECO:0000256" key="9">
    <source>
        <dbReference type="ARBA" id="ARBA00022989"/>
    </source>
</evidence>
<protein>
    <recommendedName>
        <fullName evidence="3 13">GPI inositol-deacylase</fullName>
        <ecNumber evidence="13">3.1.-.-</ecNumber>
    </recommendedName>
</protein>
<dbReference type="Pfam" id="PF24660">
    <property type="entry name" value="PGAP1_3rd"/>
    <property type="match status" value="1"/>
</dbReference>
<dbReference type="Gene3D" id="3.40.50.1820">
    <property type="entry name" value="alpha/beta hydrolase"/>
    <property type="match status" value="1"/>
</dbReference>
<feature type="transmembrane region" description="Helical" evidence="13">
    <location>
        <begin position="909"/>
        <end position="926"/>
    </location>
</feature>
<dbReference type="GO" id="GO:0006505">
    <property type="term" value="P:GPI anchor metabolic process"/>
    <property type="evidence" value="ECO:0007669"/>
    <property type="project" value="TreeGrafter"/>
</dbReference>
<dbReference type="GeneTree" id="ENSGT00390000016484"/>